<dbReference type="FunFam" id="1.10.510.10:FF:000962">
    <property type="entry name" value="Activated met oncogene, putative"/>
    <property type="match status" value="1"/>
</dbReference>
<proteinExistence type="predicted"/>
<dbReference type="GO" id="GO:0004714">
    <property type="term" value="F:transmembrane receptor protein tyrosine kinase activity"/>
    <property type="evidence" value="ECO:0007669"/>
    <property type="project" value="TreeGrafter"/>
</dbReference>
<feature type="chain" id="PRO_5035746821" evidence="2">
    <location>
        <begin position="21"/>
        <end position="810"/>
    </location>
</feature>
<dbReference type="GO" id="GO:0007169">
    <property type="term" value="P:cell surface receptor protein tyrosine kinase signaling pathway"/>
    <property type="evidence" value="ECO:0007669"/>
    <property type="project" value="TreeGrafter"/>
</dbReference>
<dbReference type="Gene3D" id="3.30.200.20">
    <property type="entry name" value="Phosphorylase Kinase, domain 1"/>
    <property type="match status" value="1"/>
</dbReference>
<keyword evidence="1" id="KW-1133">Transmembrane helix</keyword>
<protein>
    <submittedName>
        <fullName evidence="4">Protein kinase domain-containing protein</fullName>
    </submittedName>
</protein>
<evidence type="ECO:0000256" key="1">
    <source>
        <dbReference type="SAM" id="Phobius"/>
    </source>
</evidence>
<feature type="signal peptide" evidence="2">
    <location>
        <begin position="1"/>
        <end position="20"/>
    </location>
</feature>
<keyword evidence="1" id="KW-0472">Membrane</keyword>
<dbReference type="InterPro" id="IPR000719">
    <property type="entry name" value="Prot_kinase_dom"/>
</dbReference>
<dbReference type="GO" id="GO:0005886">
    <property type="term" value="C:plasma membrane"/>
    <property type="evidence" value="ECO:0007669"/>
    <property type="project" value="TreeGrafter"/>
</dbReference>
<dbReference type="GO" id="GO:0005524">
    <property type="term" value="F:ATP binding"/>
    <property type="evidence" value="ECO:0007669"/>
    <property type="project" value="InterPro"/>
</dbReference>
<sequence>MRELTFFLLLLFRLISINVSELEIRPVLPPPTQLLCPTVGTNAYILVTVADVDLREFEELLRGYGRLMPKNGTQQIKYDFYFGSNYSTIVTTNDLEKELSEWFNDTSYFATLYASALTISKNPNDYETEDLVGIAKSILDNVAKDNQQDTTVFLKKQVVLLTDYTPFNITEIFNNNQNENTQRLGLSISYDSNPFIKSAEFPVFRTDDEEHIGQTRAIFQENRDFEFPAIIHEDKPSSDIYAFMTSTNMSQLLQVVTSAINGKTCQMSPTKMYSNFVHSQIIENGTLWELVIPWLGQKTHSFAANCLHSFPPSYNSPNCTSMKAQIFTNFVERVTSANNRTFAYLFVDDSECAVTRNFTTNIRDSTHIRLVMTEDLNDVYEDFTLPLVRLGFLDKTIDNQVIHNDMFFLQNYSTSCTDEIPMVPLLYARPWHRPKYLSIALDDMLTIFICATISVTTFGILIYRHVNRKHKKQVELLSELMLQPRIYKAPKECAKVARLPWEIKSENVHIDTEFLLGEGTISNVYLGKLKGKAPIMQWIDRIEMKQYQDCAVAVRVPRHFDEPEEDQLQREIASMRQLRHHDHIALLLGWTNKNDLVCSLLELTHMNLIKYLSQIKETAEASNSSGFTPMSRIPFQVLFKIIYETCDGIEFIHSRNLVHRDLTARNVLLTTGLRAKISGFGFCSEPDDPKFAANSLALRYLPVRWLAPECFIGKFGVKSDSWSFAVLMYEIFSLGEQPYEDLIRPEEIIESIRKGRIPAHPKYCSKQTYKIMQSCFQTFVSRRPNFTQLKNAFHVQSTNYYSNPAFEPDS</sequence>
<dbReference type="AlphaFoldDB" id="A0A8R1DYF6"/>
<feature type="domain" description="Protein kinase" evidence="3">
    <location>
        <begin position="510"/>
        <end position="806"/>
    </location>
</feature>
<dbReference type="Pfam" id="PF07714">
    <property type="entry name" value="PK_Tyr_Ser-Thr"/>
    <property type="match status" value="1"/>
</dbReference>
<accession>A0A8R1DYF6</accession>
<dbReference type="EnsemblMetazoa" id="CJA16248a.1">
    <property type="protein sequence ID" value="CJA16248a.1"/>
    <property type="gene ID" value="WBGene00135452"/>
</dbReference>
<keyword evidence="2" id="KW-0732">Signal</keyword>
<dbReference type="PRINTS" id="PR00109">
    <property type="entry name" value="TYRKINASE"/>
</dbReference>
<dbReference type="SUPFAM" id="SSF56112">
    <property type="entry name" value="Protein kinase-like (PK-like)"/>
    <property type="match status" value="1"/>
</dbReference>
<dbReference type="Proteomes" id="UP000005237">
    <property type="component" value="Unassembled WGS sequence"/>
</dbReference>
<keyword evidence="1" id="KW-0812">Transmembrane</keyword>
<evidence type="ECO:0000259" key="3">
    <source>
        <dbReference type="PROSITE" id="PS50011"/>
    </source>
</evidence>
<reference evidence="4" key="2">
    <citation type="submission" date="2022-06" db="UniProtKB">
        <authorList>
            <consortium name="EnsemblMetazoa"/>
        </authorList>
    </citation>
    <scope>IDENTIFICATION</scope>
    <source>
        <strain evidence="4">DF5081</strain>
    </source>
</reference>
<dbReference type="Gene3D" id="1.10.510.10">
    <property type="entry name" value="Transferase(Phosphotransferase) domain 1"/>
    <property type="match status" value="1"/>
</dbReference>
<dbReference type="InterPro" id="IPR050122">
    <property type="entry name" value="RTK"/>
</dbReference>
<keyword evidence="5" id="KW-1185">Reference proteome</keyword>
<dbReference type="FunFam" id="3.30.200.20:FF:000855">
    <property type="entry name" value="Protein CBG11187"/>
    <property type="match status" value="1"/>
</dbReference>
<feature type="transmembrane region" description="Helical" evidence="1">
    <location>
        <begin position="444"/>
        <end position="463"/>
    </location>
</feature>
<name>A0A8R1DYF6_CAEJA</name>
<dbReference type="InterPro" id="IPR001245">
    <property type="entry name" value="Ser-Thr/Tyr_kinase_cat_dom"/>
</dbReference>
<dbReference type="PANTHER" id="PTHR24416">
    <property type="entry name" value="TYROSINE-PROTEIN KINASE RECEPTOR"/>
    <property type="match status" value="1"/>
</dbReference>
<reference evidence="5" key="1">
    <citation type="submission" date="2010-08" db="EMBL/GenBank/DDBJ databases">
        <authorList>
            <consortium name="Caenorhabditis japonica Sequencing Consortium"/>
            <person name="Wilson R.K."/>
        </authorList>
    </citation>
    <scope>NUCLEOTIDE SEQUENCE [LARGE SCALE GENOMIC DNA]</scope>
    <source>
        <strain evidence="5">DF5081</strain>
    </source>
</reference>
<dbReference type="PANTHER" id="PTHR24416:SF548">
    <property type="entry name" value="PROTEIN KINASE DOMAIN-CONTAINING PROTEIN"/>
    <property type="match status" value="1"/>
</dbReference>
<dbReference type="PROSITE" id="PS50011">
    <property type="entry name" value="PROTEIN_KINASE_DOM"/>
    <property type="match status" value="1"/>
</dbReference>
<dbReference type="InterPro" id="IPR008266">
    <property type="entry name" value="Tyr_kinase_AS"/>
</dbReference>
<dbReference type="InterPro" id="IPR011009">
    <property type="entry name" value="Kinase-like_dom_sf"/>
</dbReference>
<organism evidence="4 5">
    <name type="scientific">Caenorhabditis japonica</name>
    <dbReference type="NCBI Taxonomy" id="281687"/>
    <lineage>
        <taxon>Eukaryota</taxon>
        <taxon>Metazoa</taxon>
        <taxon>Ecdysozoa</taxon>
        <taxon>Nematoda</taxon>
        <taxon>Chromadorea</taxon>
        <taxon>Rhabditida</taxon>
        <taxon>Rhabditina</taxon>
        <taxon>Rhabditomorpha</taxon>
        <taxon>Rhabditoidea</taxon>
        <taxon>Rhabditidae</taxon>
        <taxon>Peloderinae</taxon>
        <taxon>Caenorhabditis</taxon>
    </lineage>
</organism>
<evidence type="ECO:0000256" key="2">
    <source>
        <dbReference type="SAM" id="SignalP"/>
    </source>
</evidence>
<dbReference type="GO" id="GO:0043235">
    <property type="term" value="C:receptor complex"/>
    <property type="evidence" value="ECO:0007669"/>
    <property type="project" value="TreeGrafter"/>
</dbReference>
<evidence type="ECO:0000313" key="4">
    <source>
        <dbReference type="EnsemblMetazoa" id="CJA16248a.1"/>
    </source>
</evidence>
<evidence type="ECO:0000313" key="5">
    <source>
        <dbReference type="Proteomes" id="UP000005237"/>
    </source>
</evidence>
<dbReference type="PROSITE" id="PS00109">
    <property type="entry name" value="PROTEIN_KINASE_TYR"/>
    <property type="match status" value="1"/>
</dbReference>